<dbReference type="EMBL" id="CP045226">
    <property type="protein sequence ID" value="QFS48882.1"/>
    <property type="molecule type" value="Genomic_DNA"/>
</dbReference>
<gene>
    <name evidence="1" type="ORF">GXM_06376</name>
</gene>
<evidence type="ECO:0000313" key="1">
    <source>
        <dbReference type="EMBL" id="QFS48882.1"/>
    </source>
</evidence>
<sequence>MRDATSESGKPEISISGDFWSFGLPMEITERFAGNCKDLLVWK</sequence>
<protein>
    <submittedName>
        <fullName evidence="1">Uncharacterized protein</fullName>
    </submittedName>
</protein>
<keyword evidence="2" id="KW-1185">Reference proteome</keyword>
<dbReference type="AlphaFoldDB" id="A0A5P8W8H3"/>
<dbReference type="Proteomes" id="UP000326678">
    <property type="component" value="Chromosome Gxm1"/>
</dbReference>
<reference evidence="1 2" key="1">
    <citation type="submission" date="2019-10" db="EMBL/GenBank/DDBJ databases">
        <title>Genomic and transcriptomic insights into the perfect genentic adaptation of a filamentous nitrogen-fixing cyanobacterium to rice fields.</title>
        <authorList>
            <person name="Chen Z."/>
        </authorList>
    </citation>
    <scope>NUCLEOTIDE SEQUENCE [LARGE SCALE GENOMIC DNA]</scope>
    <source>
        <strain evidence="1">CCNUC1</strain>
    </source>
</reference>
<organism evidence="1 2">
    <name type="scientific">Nostoc sphaeroides CCNUC1</name>
    <dbReference type="NCBI Taxonomy" id="2653204"/>
    <lineage>
        <taxon>Bacteria</taxon>
        <taxon>Bacillati</taxon>
        <taxon>Cyanobacteriota</taxon>
        <taxon>Cyanophyceae</taxon>
        <taxon>Nostocales</taxon>
        <taxon>Nostocaceae</taxon>
        <taxon>Nostoc</taxon>
    </lineage>
</organism>
<evidence type="ECO:0000313" key="2">
    <source>
        <dbReference type="Proteomes" id="UP000326678"/>
    </source>
</evidence>
<proteinExistence type="predicted"/>
<dbReference type="KEGG" id="nsh:GXM_06376"/>
<accession>A0A5P8W8H3</accession>
<name>A0A5P8W8H3_9NOSO</name>